<evidence type="ECO:0000313" key="3">
    <source>
        <dbReference type="Proteomes" id="UP001232063"/>
    </source>
</evidence>
<keyword evidence="3" id="KW-1185">Reference proteome</keyword>
<dbReference type="GO" id="GO:0016758">
    <property type="term" value="F:hexosyltransferase activity"/>
    <property type="evidence" value="ECO:0007669"/>
    <property type="project" value="UniProtKB-ARBA"/>
</dbReference>
<keyword evidence="2" id="KW-0808">Transferase</keyword>
<dbReference type="InterPro" id="IPR001173">
    <property type="entry name" value="Glyco_trans_2-like"/>
</dbReference>
<dbReference type="Proteomes" id="UP001232063">
    <property type="component" value="Unassembled WGS sequence"/>
</dbReference>
<proteinExistence type="predicted"/>
<evidence type="ECO:0000259" key="1">
    <source>
        <dbReference type="Pfam" id="PF00535"/>
    </source>
</evidence>
<dbReference type="CDD" id="cd06433">
    <property type="entry name" value="GT_2_WfgS_like"/>
    <property type="match status" value="1"/>
</dbReference>
<dbReference type="SUPFAM" id="SSF53448">
    <property type="entry name" value="Nucleotide-diphospho-sugar transferases"/>
    <property type="match status" value="1"/>
</dbReference>
<accession>A0AAE3R532</accession>
<dbReference type="Gene3D" id="3.90.550.10">
    <property type="entry name" value="Spore Coat Polysaccharide Biosynthesis Protein SpsA, Chain A"/>
    <property type="match status" value="1"/>
</dbReference>
<dbReference type="RefSeq" id="WP_314515019.1">
    <property type="nucleotide sequence ID" value="NZ_JASJOU010000010.1"/>
</dbReference>
<dbReference type="PANTHER" id="PTHR22916">
    <property type="entry name" value="GLYCOSYLTRANSFERASE"/>
    <property type="match status" value="1"/>
</dbReference>
<comment type="caution">
    <text evidence="2">The sequence shown here is derived from an EMBL/GenBank/DDBJ whole genome shotgun (WGS) entry which is preliminary data.</text>
</comment>
<reference evidence="2" key="1">
    <citation type="submission" date="2023-05" db="EMBL/GenBank/DDBJ databases">
        <authorList>
            <person name="Zhang X."/>
        </authorList>
    </citation>
    <scope>NUCLEOTIDE SEQUENCE</scope>
    <source>
        <strain evidence="2">BD1B2-1</strain>
    </source>
</reference>
<dbReference type="EMBL" id="JASJOU010000010">
    <property type="protein sequence ID" value="MDJ1504101.1"/>
    <property type="molecule type" value="Genomic_DNA"/>
</dbReference>
<evidence type="ECO:0000313" key="2">
    <source>
        <dbReference type="EMBL" id="MDJ1504101.1"/>
    </source>
</evidence>
<name>A0AAE3R532_9BACT</name>
<protein>
    <submittedName>
        <fullName evidence="2">Glycosyltransferase family 2 protein</fullName>
        <ecNumber evidence="2">2.4.-.-</ecNumber>
    </submittedName>
</protein>
<feature type="domain" description="Glycosyltransferase 2-like" evidence="1">
    <location>
        <begin position="7"/>
        <end position="144"/>
    </location>
</feature>
<dbReference type="PANTHER" id="PTHR22916:SF65">
    <property type="entry name" value="SLR1065 PROTEIN"/>
    <property type="match status" value="1"/>
</dbReference>
<keyword evidence="2" id="KW-0328">Glycosyltransferase</keyword>
<gene>
    <name evidence="2" type="ORF">QNI22_25795</name>
</gene>
<dbReference type="EC" id="2.4.-.-" evidence="2"/>
<dbReference type="InterPro" id="IPR029044">
    <property type="entry name" value="Nucleotide-diphossugar_trans"/>
</dbReference>
<organism evidence="2 3">
    <name type="scientific">Xanthocytophaga agilis</name>
    <dbReference type="NCBI Taxonomy" id="3048010"/>
    <lineage>
        <taxon>Bacteria</taxon>
        <taxon>Pseudomonadati</taxon>
        <taxon>Bacteroidota</taxon>
        <taxon>Cytophagia</taxon>
        <taxon>Cytophagales</taxon>
        <taxon>Rhodocytophagaceae</taxon>
        <taxon>Xanthocytophaga</taxon>
    </lineage>
</organism>
<dbReference type="AlphaFoldDB" id="A0AAE3R532"/>
<sequence>MSLPSISIITPSYNQGNYLEQTIESVLSQGYPKLEYIIIDGGSTDNSVKIIKKYEKHLAFWISEKDNGQSDAINKGLQKATGEVVNWLNSDDYYQPDTLQKVGVAFMNPDTLVLSGQGRVFDDSGFTRHYTKGVDVYSNNLAKTIGWARMDQPETFFRHDVIRHIGLLDTRLHYLMDRDWWIKYLFSYGLKGIVQISDVLVNFRLHQNSKTVSQNAAFQIEHDSFFYALANQFGFTDEKELIEKCFSVKKDFQIQIVDNYSAELVKQALQYYLLFRADESYAGFSNAKARLLLSNVNHQLLTDTERVLLRKLKLRTTEPFATFLSLIRKLRSS</sequence>
<dbReference type="Pfam" id="PF00535">
    <property type="entry name" value="Glycos_transf_2"/>
    <property type="match status" value="1"/>
</dbReference>